<dbReference type="eggNOG" id="COG3562">
    <property type="taxonomic scope" value="Bacteria"/>
</dbReference>
<sequence length="444" mass="52415">MKIMTVTYFYDFARYFLFLEKNIYNTYSEVEFFNVSIYPCAHRYWKKNKYHSVMPAISTNVKGKYSIDNNLDLIDKLISFNNKALNLFGKDEVVTLRKNAVKYLNYFDEKFAKSKFDYVITSGESRLIPAIIIYIAKKYNVRIIYFEQGPFGTTMIDRKGVNANISFEPTFRELKKFEVDKLSEFVRSIGMRREKFWTAEQFSFLDRVYRFMTTILMYPPRILEGLFPKDLSLGPSFSKGYLEPFMKKHLPNKLKLMKNVEVECVNEPYIALYLQVPVDAQLIEHAPHYQCFYQMVKDVIEVIPEGYHLLIREHPQYQGKYDSRIYDLVDQYENVSFQNYIDLKKMIVGSSCSILNNSAVGIESLLLGVNVVCLGEAYYSHRGITYDFHGNFCSLRELIYHACTEKFNTRKVESFLYEFIFDYLQDGHFQDKELVFPSVINEYL</sequence>
<dbReference type="STRING" id="1219077.VAZ01S_021_00110"/>
<keyword evidence="2" id="KW-1185">Reference proteome</keyword>
<dbReference type="EMBL" id="BATL01000021">
    <property type="protein sequence ID" value="GAD75200.1"/>
    <property type="molecule type" value="Genomic_DNA"/>
</dbReference>
<accession>U3AN48</accession>
<dbReference type="Proteomes" id="UP000016567">
    <property type="component" value="Unassembled WGS sequence"/>
</dbReference>
<proteinExistence type="predicted"/>
<organism evidence="1 2">
    <name type="scientific">Vibrio azureus NBRC 104587</name>
    <dbReference type="NCBI Taxonomy" id="1219077"/>
    <lineage>
        <taxon>Bacteria</taxon>
        <taxon>Pseudomonadati</taxon>
        <taxon>Pseudomonadota</taxon>
        <taxon>Gammaproteobacteria</taxon>
        <taxon>Vibrionales</taxon>
        <taxon>Vibrionaceae</taxon>
        <taxon>Vibrio</taxon>
    </lineage>
</organism>
<dbReference type="OrthoDB" id="9071293at2"/>
<gene>
    <name evidence="1" type="ORF">VAZ01S_021_00110</name>
</gene>
<dbReference type="GO" id="GO:0015774">
    <property type="term" value="P:polysaccharide transport"/>
    <property type="evidence" value="ECO:0007669"/>
    <property type="project" value="InterPro"/>
</dbReference>
<comment type="caution">
    <text evidence="1">The sequence shown here is derived from an EMBL/GenBank/DDBJ whole genome shotgun (WGS) entry which is preliminary data.</text>
</comment>
<name>U3AN48_9VIBR</name>
<evidence type="ECO:0000313" key="2">
    <source>
        <dbReference type="Proteomes" id="UP000016567"/>
    </source>
</evidence>
<dbReference type="RefSeq" id="WP_021708961.1">
    <property type="nucleotide sequence ID" value="NZ_BAOB01000011.1"/>
</dbReference>
<evidence type="ECO:0008006" key="3">
    <source>
        <dbReference type="Google" id="ProtNLM"/>
    </source>
</evidence>
<dbReference type="InterPro" id="IPR043148">
    <property type="entry name" value="TagF_C"/>
</dbReference>
<evidence type="ECO:0000313" key="1">
    <source>
        <dbReference type="EMBL" id="GAD75200.1"/>
    </source>
</evidence>
<dbReference type="Gene3D" id="3.40.50.12580">
    <property type="match status" value="1"/>
</dbReference>
<dbReference type="Pfam" id="PF05159">
    <property type="entry name" value="Capsule_synth"/>
    <property type="match status" value="1"/>
</dbReference>
<reference evidence="1 2" key="1">
    <citation type="submission" date="2013-09" db="EMBL/GenBank/DDBJ databases">
        <title>Whole genome shotgun sequence of Vibrio azureus NBRC 104587.</title>
        <authorList>
            <person name="Isaki S."/>
            <person name="Hosoyama A."/>
            <person name="Numata M."/>
            <person name="Hashimoto M."/>
            <person name="Hosoyama Y."/>
            <person name="Tsuchikane K."/>
            <person name="Noguchi M."/>
            <person name="Hirakata S."/>
            <person name="Ichikawa N."/>
            <person name="Ohji S."/>
            <person name="Yamazoe A."/>
            <person name="Fujita N."/>
        </authorList>
    </citation>
    <scope>NUCLEOTIDE SEQUENCE [LARGE SCALE GENOMIC DNA]</scope>
    <source>
        <strain evidence="1 2">NBRC 104587</strain>
    </source>
</reference>
<protein>
    <recommendedName>
        <fullName evidence="3">Capsule polysaccharide biosynthesis protein</fullName>
    </recommendedName>
</protein>
<dbReference type="InterPro" id="IPR007833">
    <property type="entry name" value="Capsule_polysaccharide_synth"/>
</dbReference>
<dbReference type="GO" id="GO:0000271">
    <property type="term" value="P:polysaccharide biosynthetic process"/>
    <property type="evidence" value="ECO:0007669"/>
    <property type="project" value="InterPro"/>
</dbReference>
<dbReference type="AlphaFoldDB" id="U3AN48"/>